<dbReference type="PANTHER" id="PTHR47592">
    <property type="entry name" value="PBF68 PROTEIN"/>
    <property type="match status" value="1"/>
</dbReference>
<feature type="domain" description="Retrovirus-related Pol polyprotein from transposon TNT 1-94-like beta-barrel" evidence="1">
    <location>
        <begin position="105"/>
        <end position="176"/>
    </location>
</feature>
<dbReference type="EMBL" id="NBSK02000005">
    <property type="protein sequence ID" value="KAJ0203951.1"/>
    <property type="molecule type" value="Genomic_DNA"/>
</dbReference>
<evidence type="ECO:0000313" key="3">
    <source>
        <dbReference type="Proteomes" id="UP000235145"/>
    </source>
</evidence>
<protein>
    <recommendedName>
        <fullName evidence="1">Retrovirus-related Pol polyprotein from transposon TNT 1-94-like beta-barrel domain-containing protein</fullName>
    </recommendedName>
</protein>
<reference evidence="2 3" key="1">
    <citation type="journal article" date="2017" name="Nat. Commun.">
        <title>Genome assembly with in vitro proximity ligation data and whole-genome triplication in lettuce.</title>
        <authorList>
            <person name="Reyes-Chin-Wo S."/>
            <person name="Wang Z."/>
            <person name="Yang X."/>
            <person name="Kozik A."/>
            <person name="Arikit S."/>
            <person name="Song C."/>
            <person name="Xia L."/>
            <person name="Froenicke L."/>
            <person name="Lavelle D.O."/>
            <person name="Truco M.J."/>
            <person name="Xia R."/>
            <person name="Zhu S."/>
            <person name="Xu C."/>
            <person name="Xu H."/>
            <person name="Xu X."/>
            <person name="Cox K."/>
            <person name="Korf I."/>
            <person name="Meyers B.C."/>
            <person name="Michelmore R.W."/>
        </authorList>
    </citation>
    <scope>NUCLEOTIDE SEQUENCE [LARGE SCALE GENOMIC DNA]</scope>
    <source>
        <strain evidence="3">cv. Salinas</strain>
        <tissue evidence="2">Seedlings</tissue>
    </source>
</reference>
<accession>A0A9R1VFW3</accession>
<sequence>MVDGNKIDQKSSYIRTSEKANVVEHGKGLNLGANGGTFKKKFLGNCHNCDQRGYWATNCKLPKKAKEENVMEKITKDVSDIDLAVLILWSPIQRSGGLIRELPVMFARIEWFRNIKVVDNDDKLFMGNSTTSDIQGVGKIVLKMTSRRELKLNDVLYVPEIRKNLVSGWLLNKHGFRLVFESDKFVLTKNYVHVSKGYAERGMFKLCVMALKPSDNDNEMNKSSTYLLES</sequence>
<name>A0A9R1VFW3_LACSA</name>
<proteinExistence type="predicted"/>
<dbReference type="AlphaFoldDB" id="A0A9R1VFW3"/>
<gene>
    <name evidence="2" type="ORF">LSAT_V11C500267090</name>
</gene>
<dbReference type="InterPro" id="IPR054722">
    <property type="entry name" value="PolX-like_BBD"/>
</dbReference>
<dbReference type="PANTHER" id="PTHR47592:SF27">
    <property type="entry name" value="OS08G0421700 PROTEIN"/>
    <property type="match status" value="1"/>
</dbReference>
<evidence type="ECO:0000313" key="2">
    <source>
        <dbReference type="EMBL" id="KAJ0203951.1"/>
    </source>
</evidence>
<comment type="caution">
    <text evidence="2">The sequence shown here is derived from an EMBL/GenBank/DDBJ whole genome shotgun (WGS) entry which is preliminary data.</text>
</comment>
<keyword evidence="3" id="KW-1185">Reference proteome</keyword>
<dbReference type="Pfam" id="PF22936">
    <property type="entry name" value="Pol_BBD"/>
    <property type="match status" value="1"/>
</dbReference>
<dbReference type="Proteomes" id="UP000235145">
    <property type="component" value="Unassembled WGS sequence"/>
</dbReference>
<evidence type="ECO:0000259" key="1">
    <source>
        <dbReference type="Pfam" id="PF22936"/>
    </source>
</evidence>
<organism evidence="2 3">
    <name type="scientific">Lactuca sativa</name>
    <name type="common">Garden lettuce</name>
    <dbReference type="NCBI Taxonomy" id="4236"/>
    <lineage>
        <taxon>Eukaryota</taxon>
        <taxon>Viridiplantae</taxon>
        <taxon>Streptophyta</taxon>
        <taxon>Embryophyta</taxon>
        <taxon>Tracheophyta</taxon>
        <taxon>Spermatophyta</taxon>
        <taxon>Magnoliopsida</taxon>
        <taxon>eudicotyledons</taxon>
        <taxon>Gunneridae</taxon>
        <taxon>Pentapetalae</taxon>
        <taxon>asterids</taxon>
        <taxon>campanulids</taxon>
        <taxon>Asterales</taxon>
        <taxon>Asteraceae</taxon>
        <taxon>Cichorioideae</taxon>
        <taxon>Cichorieae</taxon>
        <taxon>Lactucinae</taxon>
        <taxon>Lactuca</taxon>
    </lineage>
</organism>